<dbReference type="AlphaFoldDB" id="A0A0E9SAE0"/>
<protein>
    <submittedName>
        <fullName evidence="1">Uncharacterized protein</fullName>
    </submittedName>
</protein>
<dbReference type="EMBL" id="GBXM01070228">
    <property type="protein sequence ID" value="JAH38349.1"/>
    <property type="molecule type" value="Transcribed_RNA"/>
</dbReference>
<evidence type="ECO:0000313" key="1">
    <source>
        <dbReference type="EMBL" id="JAH38349.1"/>
    </source>
</evidence>
<reference evidence="1" key="2">
    <citation type="journal article" date="2015" name="Fish Shellfish Immunol.">
        <title>Early steps in the European eel (Anguilla anguilla)-Vibrio vulnificus interaction in the gills: Role of the RtxA13 toxin.</title>
        <authorList>
            <person name="Callol A."/>
            <person name="Pajuelo D."/>
            <person name="Ebbesson L."/>
            <person name="Teles M."/>
            <person name="MacKenzie S."/>
            <person name="Amaro C."/>
        </authorList>
    </citation>
    <scope>NUCLEOTIDE SEQUENCE</scope>
</reference>
<name>A0A0E9SAE0_ANGAN</name>
<reference evidence="1" key="1">
    <citation type="submission" date="2014-11" db="EMBL/GenBank/DDBJ databases">
        <authorList>
            <person name="Amaro Gonzalez C."/>
        </authorList>
    </citation>
    <scope>NUCLEOTIDE SEQUENCE</scope>
</reference>
<sequence>MFRFSLGALVFRYHRHCGLKMILIT</sequence>
<organism evidence="1">
    <name type="scientific">Anguilla anguilla</name>
    <name type="common">European freshwater eel</name>
    <name type="synonym">Muraena anguilla</name>
    <dbReference type="NCBI Taxonomy" id="7936"/>
    <lineage>
        <taxon>Eukaryota</taxon>
        <taxon>Metazoa</taxon>
        <taxon>Chordata</taxon>
        <taxon>Craniata</taxon>
        <taxon>Vertebrata</taxon>
        <taxon>Euteleostomi</taxon>
        <taxon>Actinopterygii</taxon>
        <taxon>Neopterygii</taxon>
        <taxon>Teleostei</taxon>
        <taxon>Anguilliformes</taxon>
        <taxon>Anguillidae</taxon>
        <taxon>Anguilla</taxon>
    </lineage>
</organism>
<proteinExistence type="predicted"/>
<accession>A0A0E9SAE0</accession>